<dbReference type="PANTHER" id="PTHR42949">
    <property type="entry name" value="ANAEROBIC GLYCEROL-3-PHOSPHATE DEHYDROGENASE SUBUNIT B"/>
    <property type="match status" value="1"/>
</dbReference>
<comment type="caution">
    <text evidence="3">The sequence shown here is derived from an EMBL/GenBank/DDBJ whole genome shotgun (WGS) entry which is preliminary data.</text>
</comment>
<name>F1ZAF9_9SPHN</name>
<dbReference type="InterPro" id="IPR041854">
    <property type="entry name" value="BFD-like_2Fe2S-bd_dom_sf"/>
</dbReference>
<dbReference type="PANTHER" id="PTHR42949:SF3">
    <property type="entry name" value="ANAEROBIC GLYCEROL-3-PHOSPHATE DEHYDROGENASE SUBUNIT B"/>
    <property type="match status" value="1"/>
</dbReference>
<dbReference type="InterPro" id="IPR051691">
    <property type="entry name" value="Metab_Enz_Cyan_OpOx_G3PDH"/>
</dbReference>
<organism evidence="3 4">
    <name type="scientific">Novosphingobium nitrogenifigens DSM 19370</name>
    <dbReference type="NCBI Taxonomy" id="983920"/>
    <lineage>
        <taxon>Bacteria</taxon>
        <taxon>Pseudomonadati</taxon>
        <taxon>Pseudomonadota</taxon>
        <taxon>Alphaproteobacteria</taxon>
        <taxon>Sphingomonadales</taxon>
        <taxon>Sphingomonadaceae</taxon>
        <taxon>Novosphingobium</taxon>
    </lineage>
</organism>
<dbReference type="GO" id="GO:0016491">
    <property type="term" value="F:oxidoreductase activity"/>
    <property type="evidence" value="ECO:0007669"/>
    <property type="project" value="UniProtKB-KW"/>
</dbReference>
<evidence type="ECO:0000259" key="2">
    <source>
        <dbReference type="Pfam" id="PF07992"/>
    </source>
</evidence>
<dbReference type="PRINTS" id="PR00368">
    <property type="entry name" value="FADPNR"/>
</dbReference>
<keyword evidence="1" id="KW-0560">Oxidoreductase</keyword>
<dbReference type="Proteomes" id="UP000004728">
    <property type="component" value="Unassembled WGS sequence"/>
</dbReference>
<dbReference type="PRINTS" id="PR00411">
    <property type="entry name" value="PNDRDTASEI"/>
</dbReference>
<evidence type="ECO:0000313" key="4">
    <source>
        <dbReference type="Proteomes" id="UP000004728"/>
    </source>
</evidence>
<evidence type="ECO:0000313" key="3">
    <source>
        <dbReference type="EMBL" id="EGD58433.1"/>
    </source>
</evidence>
<feature type="domain" description="FAD/NAD(P)-binding" evidence="2">
    <location>
        <begin position="22"/>
        <end position="319"/>
    </location>
</feature>
<dbReference type="Pfam" id="PF07992">
    <property type="entry name" value="Pyr_redox_2"/>
    <property type="match status" value="1"/>
</dbReference>
<dbReference type="AlphaFoldDB" id="F1ZAF9"/>
<dbReference type="SUPFAM" id="SSF51905">
    <property type="entry name" value="FAD/NAD(P)-binding domain"/>
    <property type="match status" value="1"/>
</dbReference>
<gene>
    <name evidence="3" type="ORF">Y88_0488</name>
</gene>
<dbReference type="InterPro" id="IPR023753">
    <property type="entry name" value="FAD/NAD-binding_dom"/>
</dbReference>
<dbReference type="STRING" id="983920.Y88_0488"/>
<dbReference type="OrthoDB" id="5287468at2"/>
<dbReference type="InParanoid" id="F1ZAF9"/>
<protein>
    <submittedName>
        <fullName evidence="3">FAD-dependent pyridine nucleotide-disulfide oxidoreductase</fullName>
    </submittedName>
</protein>
<dbReference type="EMBL" id="AEWJ01000041">
    <property type="protein sequence ID" value="EGD58433.1"/>
    <property type="molecule type" value="Genomic_DNA"/>
</dbReference>
<proteinExistence type="predicted"/>
<sequence length="492" mass="51926">MTQRIHDPHAIDGKITAPDEHFDMVVVGAGPAGLSAALEAARTGQRVLLVDEHPVSALDVGSDVPLWFGGRATAAVQSPARLVEQLVESEPMIAQCFEAGVDVRLGTSAWGLYRNRENCSALPCPMLGLADAERAWTVGFDRLVLATGARDLALAFPGWDQPGVMGALAFHMLVARYDAFSGRRLVVLGSGDLALEAALLAHARGLDVAALVEVRDAPQGDAALVARIVEAGIPVLTGCGVTMATGGADGVEAIIVAPLGDGEARTIACDTIVMAIDSVPAIELAEVAGAVVTTDPSRGGAVVGEGEVLPGIAVIGAATGGTGSFDRMTYRADWLRALIAMSPATTIVCQCEEVTRADLLRVQPPRYLARPERLGCRSLATLLDDGPPDPEQVKRLTRAGMGLCQGRRCREQVSLLLALAADLPPAKAPRGNWRAPVRPVPLGILADWQERADMAQGWDVWFGIPTQWIPYRDIGTEAETRHREALGGNMHL</sequence>
<dbReference type="Gene3D" id="1.10.10.1100">
    <property type="entry name" value="BFD-like [2Fe-2S]-binding domain"/>
    <property type="match status" value="1"/>
</dbReference>
<dbReference type="Gene3D" id="3.50.50.60">
    <property type="entry name" value="FAD/NAD(P)-binding domain"/>
    <property type="match status" value="2"/>
</dbReference>
<accession>F1ZAF9</accession>
<evidence type="ECO:0000256" key="1">
    <source>
        <dbReference type="ARBA" id="ARBA00023002"/>
    </source>
</evidence>
<dbReference type="HOGENOM" id="CLU_495083_0_0_5"/>
<reference evidence="3 4" key="1">
    <citation type="journal article" date="2012" name="J. Bacteriol.">
        <title>Draft Genome Sequence of Novosphingobium nitrogenifigens Y88T.</title>
        <authorList>
            <person name="Strabala T.J."/>
            <person name="Macdonald L."/>
            <person name="Liu V."/>
            <person name="Smit A.M."/>
        </authorList>
    </citation>
    <scope>NUCLEOTIDE SEQUENCE [LARGE SCALE GENOMIC DNA]</scope>
    <source>
        <strain evidence="3 4">DSM 19370</strain>
    </source>
</reference>
<dbReference type="eggNOG" id="COG0446">
    <property type="taxonomic scope" value="Bacteria"/>
</dbReference>
<keyword evidence="4" id="KW-1185">Reference proteome</keyword>
<dbReference type="InterPro" id="IPR036188">
    <property type="entry name" value="FAD/NAD-bd_sf"/>
</dbReference>
<dbReference type="RefSeq" id="WP_008066801.1">
    <property type="nucleotide sequence ID" value="NZ_AQWK01000002.1"/>
</dbReference>